<organism evidence="1">
    <name type="scientific">marine sediment metagenome</name>
    <dbReference type="NCBI Taxonomy" id="412755"/>
    <lineage>
        <taxon>unclassified sequences</taxon>
        <taxon>metagenomes</taxon>
        <taxon>ecological metagenomes</taxon>
    </lineage>
</organism>
<comment type="caution">
    <text evidence="1">The sequence shown here is derived from an EMBL/GenBank/DDBJ whole genome shotgun (WGS) entry which is preliminary data.</text>
</comment>
<reference evidence="1" key="1">
    <citation type="journal article" date="2015" name="Nature">
        <title>Complex archaea that bridge the gap between prokaryotes and eukaryotes.</title>
        <authorList>
            <person name="Spang A."/>
            <person name="Saw J.H."/>
            <person name="Jorgensen S.L."/>
            <person name="Zaremba-Niedzwiedzka K."/>
            <person name="Martijn J."/>
            <person name="Lind A.E."/>
            <person name="van Eijk R."/>
            <person name="Schleper C."/>
            <person name="Guy L."/>
            <person name="Ettema T.J."/>
        </authorList>
    </citation>
    <scope>NUCLEOTIDE SEQUENCE</scope>
</reference>
<proteinExistence type="predicted"/>
<sequence length="150" mass="18435">MQSYQLSENFIEKNIDKLDLDYICIYQKLSEKFIEKHFDELDRLIINNICVDQRLSEEFIEKHINKLYLYDICERQNVSKKFAKKHKLNMKRYDEIHKKISYNQKIKEVKNSPIRRSLTMESCEERNRDNNCTDFIKRKWWECLWANTNG</sequence>
<accession>A0A0F9FSZ8</accession>
<gene>
    <name evidence="1" type="ORF">LCGC14_2204800</name>
</gene>
<protein>
    <submittedName>
        <fullName evidence="1">Uncharacterized protein</fullName>
    </submittedName>
</protein>
<dbReference type="AlphaFoldDB" id="A0A0F9FSZ8"/>
<evidence type="ECO:0000313" key="1">
    <source>
        <dbReference type="EMBL" id="KKL60490.1"/>
    </source>
</evidence>
<dbReference type="EMBL" id="LAZR01029132">
    <property type="protein sequence ID" value="KKL60490.1"/>
    <property type="molecule type" value="Genomic_DNA"/>
</dbReference>
<name>A0A0F9FSZ8_9ZZZZ</name>